<dbReference type="AlphaFoldDB" id="A0A5M3MUJ3"/>
<dbReference type="EMBL" id="JH711576">
    <property type="protein sequence ID" value="EIW82783.1"/>
    <property type="molecule type" value="Genomic_DNA"/>
</dbReference>
<keyword evidence="3" id="KW-0560">Oxidoreductase</keyword>
<dbReference type="SUPFAM" id="SSF51905">
    <property type="entry name" value="FAD/NAD(P)-binding domain"/>
    <property type="match status" value="1"/>
</dbReference>
<dbReference type="GO" id="GO:0044550">
    <property type="term" value="P:secondary metabolite biosynthetic process"/>
    <property type="evidence" value="ECO:0007669"/>
    <property type="project" value="TreeGrafter"/>
</dbReference>
<keyword evidence="1" id="KW-0285">Flavoprotein</keyword>
<evidence type="ECO:0000259" key="4">
    <source>
        <dbReference type="Pfam" id="PF01494"/>
    </source>
</evidence>
<gene>
    <name evidence="5" type="ORF">CONPUDRAFT_151841</name>
</gene>
<dbReference type="GeneID" id="19202932"/>
<sequence length="452" mass="49634">MSSTKLRVAICGGGVGGLTLAVTLSQYPDIEVDIYERARQFGEVGAGVGLWLRPFKVLRKLGPKLEQDLLSKTPIPYSEEYSTGMRYRKTDLDGGEDLFAVKCKGNLMQLHRADFQCALLDNVGANVKTHTSKRLKSYNQPKSDTEPITLAFEDGTTATCDVLVGADGVRSVVRAHMMEALAQDPSAVPAHDPEVYRSCIEPNFSGAVSYRTLIPADKVRAIDPNHRVFDGARTWVNRDIMTTTYPISMGKFVNFAGFTLNEKLMRTAHSERYSQHVPNLYDGEWVRPVTAEEFTAPFRTMEKDIHTLLDCVENGNIWAVHVVKVLPTQVHGRVSLLGDAAHAMTPFLGSGAGQAVEDAYLLGQLLGDSRTTRSTVPRALAAYDAVRCPFAAGIAKSSMDNGRLSAMQTDQHIPPSEWLPKVEKYQDWAWETELDGDVERALSSTALVGGLA</sequence>
<accession>A0A5M3MUJ3</accession>
<dbReference type="Gene3D" id="3.50.50.60">
    <property type="entry name" value="FAD/NAD(P)-binding domain"/>
    <property type="match status" value="1"/>
</dbReference>
<dbReference type="Proteomes" id="UP000053558">
    <property type="component" value="Unassembled WGS sequence"/>
</dbReference>
<dbReference type="PANTHER" id="PTHR46720">
    <property type="entry name" value="HYDROXYLASE, PUTATIVE (AFU_ORTHOLOGUE AFUA_3G01460)-RELATED"/>
    <property type="match status" value="1"/>
</dbReference>
<feature type="domain" description="FAD-binding" evidence="4">
    <location>
        <begin position="6"/>
        <end position="395"/>
    </location>
</feature>
<dbReference type="PANTHER" id="PTHR46720:SF3">
    <property type="entry name" value="FAD-BINDING DOMAIN-CONTAINING PROTEIN-RELATED"/>
    <property type="match status" value="1"/>
</dbReference>
<dbReference type="GO" id="GO:0016491">
    <property type="term" value="F:oxidoreductase activity"/>
    <property type="evidence" value="ECO:0007669"/>
    <property type="project" value="UniProtKB-KW"/>
</dbReference>
<dbReference type="OrthoDB" id="417877at2759"/>
<dbReference type="RefSeq" id="XP_007766754.1">
    <property type="nucleotide sequence ID" value="XM_007768564.1"/>
</dbReference>
<comment type="caution">
    <text evidence="5">The sequence shown here is derived from an EMBL/GenBank/DDBJ whole genome shotgun (WGS) entry which is preliminary data.</text>
</comment>
<dbReference type="InterPro" id="IPR036188">
    <property type="entry name" value="FAD/NAD-bd_sf"/>
</dbReference>
<protein>
    <submittedName>
        <fullName evidence="5">Salicylate hydroxylase</fullName>
    </submittedName>
</protein>
<dbReference type="PRINTS" id="PR00420">
    <property type="entry name" value="RNGMNOXGNASE"/>
</dbReference>
<keyword evidence="6" id="KW-1185">Reference proteome</keyword>
<evidence type="ECO:0000256" key="1">
    <source>
        <dbReference type="ARBA" id="ARBA00022630"/>
    </source>
</evidence>
<keyword evidence="2" id="KW-0274">FAD</keyword>
<dbReference type="Pfam" id="PF01494">
    <property type="entry name" value="FAD_binding_3"/>
    <property type="match status" value="1"/>
</dbReference>
<dbReference type="InterPro" id="IPR051104">
    <property type="entry name" value="FAD_monoxygenase"/>
</dbReference>
<evidence type="ECO:0000256" key="3">
    <source>
        <dbReference type="ARBA" id="ARBA00023002"/>
    </source>
</evidence>
<organism evidence="5 6">
    <name type="scientific">Coniophora puteana (strain RWD-64-598)</name>
    <name type="common">Brown rot fungus</name>
    <dbReference type="NCBI Taxonomy" id="741705"/>
    <lineage>
        <taxon>Eukaryota</taxon>
        <taxon>Fungi</taxon>
        <taxon>Dikarya</taxon>
        <taxon>Basidiomycota</taxon>
        <taxon>Agaricomycotina</taxon>
        <taxon>Agaricomycetes</taxon>
        <taxon>Agaricomycetidae</taxon>
        <taxon>Boletales</taxon>
        <taxon>Coniophorineae</taxon>
        <taxon>Coniophoraceae</taxon>
        <taxon>Coniophora</taxon>
    </lineage>
</organism>
<evidence type="ECO:0000313" key="5">
    <source>
        <dbReference type="EMBL" id="EIW82783.1"/>
    </source>
</evidence>
<proteinExistence type="predicted"/>
<dbReference type="GO" id="GO:0071949">
    <property type="term" value="F:FAD binding"/>
    <property type="evidence" value="ECO:0007669"/>
    <property type="project" value="InterPro"/>
</dbReference>
<dbReference type="OMA" id="GSWTENI"/>
<reference evidence="6" key="1">
    <citation type="journal article" date="2012" name="Science">
        <title>The Paleozoic origin of enzymatic lignin decomposition reconstructed from 31 fungal genomes.</title>
        <authorList>
            <person name="Floudas D."/>
            <person name="Binder M."/>
            <person name="Riley R."/>
            <person name="Barry K."/>
            <person name="Blanchette R.A."/>
            <person name="Henrissat B."/>
            <person name="Martinez A.T."/>
            <person name="Otillar R."/>
            <person name="Spatafora J.W."/>
            <person name="Yadav J.S."/>
            <person name="Aerts A."/>
            <person name="Benoit I."/>
            <person name="Boyd A."/>
            <person name="Carlson A."/>
            <person name="Copeland A."/>
            <person name="Coutinho P.M."/>
            <person name="de Vries R.P."/>
            <person name="Ferreira P."/>
            <person name="Findley K."/>
            <person name="Foster B."/>
            <person name="Gaskell J."/>
            <person name="Glotzer D."/>
            <person name="Gorecki P."/>
            <person name="Heitman J."/>
            <person name="Hesse C."/>
            <person name="Hori C."/>
            <person name="Igarashi K."/>
            <person name="Jurgens J.A."/>
            <person name="Kallen N."/>
            <person name="Kersten P."/>
            <person name="Kohler A."/>
            <person name="Kuees U."/>
            <person name="Kumar T.K.A."/>
            <person name="Kuo A."/>
            <person name="LaButti K."/>
            <person name="Larrondo L.F."/>
            <person name="Lindquist E."/>
            <person name="Ling A."/>
            <person name="Lombard V."/>
            <person name="Lucas S."/>
            <person name="Lundell T."/>
            <person name="Martin R."/>
            <person name="McLaughlin D.J."/>
            <person name="Morgenstern I."/>
            <person name="Morin E."/>
            <person name="Murat C."/>
            <person name="Nagy L.G."/>
            <person name="Nolan M."/>
            <person name="Ohm R.A."/>
            <person name="Patyshakuliyeva A."/>
            <person name="Rokas A."/>
            <person name="Ruiz-Duenas F.J."/>
            <person name="Sabat G."/>
            <person name="Salamov A."/>
            <person name="Samejima M."/>
            <person name="Schmutz J."/>
            <person name="Slot J.C."/>
            <person name="St John F."/>
            <person name="Stenlid J."/>
            <person name="Sun H."/>
            <person name="Sun S."/>
            <person name="Syed K."/>
            <person name="Tsang A."/>
            <person name="Wiebenga A."/>
            <person name="Young D."/>
            <person name="Pisabarro A."/>
            <person name="Eastwood D.C."/>
            <person name="Martin F."/>
            <person name="Cullen D."/>
            <person name="Grigoriev I.V."/>
            <person name="Hibbett D.S."/>
        </authorList>
    </citation>
    <scope>NUCLEOTIDE SEQUENCE [LARGE SCALE GENOMIC DNA]</scope>
    <source>
        <strain evidence="6">RWD-64-598 SS2</strain>
    </source>
</reference>
<dbReference type="KEGG" id="cput:CONPUDRAFT_151841"/>
<evidence type="ECO:0000256" key="2">
    <source>
        <dbReference type="ARBA" id="ARBA00022827"/>
    </source>
</evidence>
<dbReference type="InterPro" id="IPR002938">
    <property type="entry name" value="FAD-bd"/>
</dbReference>
<name>A0A5M3MUJ3_CONPW</name>
<evidence type="ECO:0000313" key="6">
    <source>
        <dbReference type="Proteomes" id="UP000053558"/>
    </source>
</evidence>